<accession>A0ACC1QTQ3</accession>
<evidence type="ECO:0000313" key="2">
    <source>
        <dbReference type="Proteomes" id="UP001148737"/>
    </source>
</evidence>
<gene>
    <name evidence="1" type="ORF">NLG97_g5408</name>
</gene>
<evidence type="ECO:0000313" key="1">
    <source>
        <dbReference type="EMBL" id="KAJ3492417.1"/>
    </source>
</evidence>
<organism evidence="1 2">
    <name type="scientific">Lecanicillium saksenae</name>
    <dbReference type="NCBI Taxonomy" id="468837"/>
    <lineage>
        <taxon>Eukaryota</taxon>
        <taxon>Fungi</taxon>
        <taxon>Dikarya</taxon>
        <taxon>Ascomycota</taxon>
        <taxon>Pezizomycotina</taxon>
        <taxon>Sordariomycetes</taxon>
        <taxon>Hypocreomycetidae</taxon>
        <taxon>Hypocreales</taxon>
        <taxon>Cordycipitaceae</taxon>
        <taxon>Lecanicillium</taxon>
    </lineage>
</organism>
<dbReference type="Proteomes" id="UP001148737">
    <property type="component" value="Unassembled WGS sequence"/>
</dbReference>
<protein>
    <submittedName>
        <fullName evidence="1">Uncharacterized protein</fullName>
    </submittedName>
</protein>
<reference evidence="1" key="1">
    <citation type="submission" date="2022-07" db="EMBL/GenBank/DDBJ databases">
        <title>Genome Sequence of Lecanicillium saksenae.</title>
        <authorList>
            <person name="Buettner E."/>
        </authorList>
    </citation>
    <scope>NUCLEOTIDE SEQUENCE</scope>
    <source>
        <strain evidence="1">VT-O1</strain>
    </source>
</reference>
<comment type="caution">
    <text evidence="1">The sequence shown here is derived from an EMBL/GenBank/DDBJ whole genome shotgun (WGS) entry which is preliminary data.</text>
</comment>
<sequence>MLSNPTTSLHSRQRQHRRQNSTPSAFEGVKAQNLPNNINRRQAAAHRRGLSLDTRRFQQTTSPTTARQDNMHRVLREAQQQRTQARPGPHPSQNPYVAMRHGDTENFMISPNHNTHSQRFDASCFESSSAPFDAYGEQLNMMMQRNQGSYGNNLSSAKDFDLFTVENAQSMPSYATIPESPSQAWMTDGGNATIRRSARRISDGIMDRVAIFENMNGEEAQAPSTPPNQNENAYFPPTPMDTPHDRAAKQEARPARFSEDYDDSMEETLKPTRTRGPARAQDVFQEMRQQAQMTGAVPSPPRSTQLPNSKTFNAVPMQSADFMNMNSFKNEFMKMEGFETLSRDGDFLSADELSQHTTPEAQHMSSFANGYDSQSEYQNYEEAVAAHRQKRSSHRRTESVASIASAASIASINIEETKTETGVTTEEIAQFIQSPDTSDGKWVCLFEDCGKEFGRKENIKSHVQTHLNDRQYQCPTCKKCFVRQHDLKRHAKIHTGIKPYPCECGNSFARHDALTRHRQRGMCIGAFDGVVRKVVKRGRPKKNRPDMETRLEKSARTRRKNNMSVSSMSSFSGYSDSSVANSPEPDFNMHDEVMDMGPIDSSMHGMAALSSAPMPTMISRRNADMAPSPSAASAHSYVSPEAIMDKEPVSPAKSVASHYQSPPSLTQSSSPPPAALFAVDATSMGMVDSAAGNSTLPMNIGQQEEDIMLQFTNDDGLVHLERDPSMLMMSKFDEEFNMFTNNDELFFGSS</sequence>
<name>A0ACC1QTQ3_9HYPO</name>
<proteinExistence type="predicted"/>
<dbReference type="EMBL" id="JANAKD010000605">
    <property type="protein sequence ID" value="KAJ3492417.1"/>
    <property type="molecule type" value="Genomic_DNA"/>
</dbReference>
<keyword evidence="2" id="KW-1185">Reference proteome</keyword>